<dbReference type="Gene3D" id="2.60.120.200">
    <property type="match status" value="2"/>
</dbReference>
<dbReference type="PANTHER" id="PTHR11346:SF80">
    <property type="entry name" value="GALECTIN-9C"/>
    <property type="match status" value="1"/>
</dbReference>
<evidence type="ECO:0000256" key="1">
    <source>
        <dbReference type="ARBA" id="ARBA00022734"/>
    </source>
</evidence>
<dbReference type="Ensembl" id="ENSGACT00000018105.1">
    <property type="protein sequence ID" value="ENSGACP00000018070.1"/>
    <property type="gene ID" value="ENSGACG00000013667.1"/>
</dbReference>
<evidence type="ECO:0000259" key="4">
    <source>
        <dbReference type="PROSITE" id="PS51304"/>
    </source>
</evidence>
<dbReference type="FunFam" id="2.60.120.200:FF:000023">
    <property type="entry name" value="Galectin"/>
    <property type="match status" value="1"/>
</dbReference>
<dbReference type="GO" id="GO:0010628">
    <property type="term" value="P:positive regulation of gene expression"/>
    <property type="evidence" value="ECO:0007669"/>
    <property type="project" value="TreeGrafter"/>
</dbReference>
<dbReference type="GO" id="GO:0016936">
    <property type="term" value="F:galactoside binding"/>
    <property type="evidence" value="ECO:0007669"/>
    <property type="project" value="TreeGrafter"/>
</dbReference>
<dbReference type="PROSITE" id="PS51304">
    <property type="entry name" value="GALECTIN"/>
    <property type="match status" value="2"/>
</dbReference>
<reference evidence="5" key="1">
    <citation type="submission" date="2006-01" db="EMBL/GenBank/DDBJ databases">
        <authorList>
            <person name="Lindblad-Toh K."/>
            <person name="Mauceli E."/>
            <person name="Grabherr M."/>
            <person name="Chang J.L."/>
            <person name="Lander E.S."/>
        </authorList>
    </citation>
    <scope>NUCLEOTIDE SEQUENCE [LARGE SCALE GENOMIC DNA]</scope>
</reference>
<dbReference type="InterPro" id="IPR013320">
    <property type="entry name" value="ConA-like_dom_sf"/>
</dbReference>
<dbReference type="GO" id="GO:0005634">
    <property type="term" value="C:nucleus"/>
    <property type="evidence" value="ECO:0007669"/>
    <property type="project" value="TreeGrafter"/>
</dbReference>
<dbReference type="InterPro" id="IPR001079">
    <property type="entry name" value="Galectin_CRD"/>
</dbReference>
<dbReference type="FunFam" id="2.60.120.200:FF:000078">
    <property type="entry name" value="Galectin"/>
    <property type="match status" value="1"/>
</dbReference>
<dbReference type="SMART" id="SM00908">
    <property type="entry name" value="Gal-bind_lectin"/>
    <property type="match status" value="2"/>
</dbReference>
<dbReference type="Pfam" id="PF00337">
    <property type="entry name" value="Gal-bind_lectin"/>
    <property type="match status" value="2"/>
</dbReference>
<evidence type="ECO:0000256" key="2">
    <source>
        <dbReference type="ARBA" id="ARBA00022737"/>
    </source>
</evidence>
<dbReference type="InterPro" id="IPR044156">
    <property type="entry name" value="Galectin-like"/>
</dbReference>
<sequence>MALNQQQPFYNPIIPFTGSIHGGLQEGKSISISGRVMPRADRFHVNLQCGSGPKADIALHLNPRYDTTPGYVVTNSFQAGSWGSEERKPNSPFPAGCTFSLSITLSRDSYQLNINGSHFMEYRHRIPFHRVDTIVVAGKVEISSIAFQIPMAVPYKSPIGGGLTSGRTITIKGKVLPNATRFSVNLSYPSGIALHYNPRLDENVVVRNTKQGEQWGPEERGGGMPFHRGKPFLLTIGCEKQSFRILNNGMLAHDFKHRFTHLQRIDTLEINGDVSLTSVQL</sequence>
<dbReference type="CDD" id="cd00070">
    <property type="entry name" value="GLECT"/>
    <property type="match status" value="2"/>
</dbReference>
<accession>G3PKE0</accession>
<dbReference type="SUPFAM" id="SSF49899">
    <property type="entry name" value="Concanavalin A-like lectins/glucanases"/>
    <property type="match status" value="2"/>
</dbReference>
<dbReference type="GO" id="GO:2000562">
    <property type="term" value="P:negative regulation of CD4-positive, alpha-beta T cell proliferation"/>
    <property type="evidence" value="ECO:0007669"/>
    <property type="project" value="TreeGrafter"/>
</dbReference>
<dbReference type="GO" id="GO:0030246">
    <property type="term" value="F:carbohydrate binding"/>
    <property type="evidence" value="ECO:0007669"/>
    <property type="project" value="UniProtKB-UniRule"/>
</dbReference>
<dbReference type="PANTHER" id="PTHR11346">
    <property type="entry name" value="GALECTIN"/>
    <property type="match status" value="1"/>
</dbReference>
<dbReference type="SMART" id="SM00276">
    <property type="entry name" value="GLECT"/>
    <property type="match status" value="2"/>
</dbReference>
<reference evidence="5" key="2">
    <citation type="submission" date="2024-04" db="UniProtKB">
        <authorList>
            <consortium name="Ensembl"/>
        </authorList>
    </citation>
    <scope>IDENTIFICATION</scope>
</reference>
<dbReference type="GO" id="GO:0005829">
    <property type="term" value="C:cytosol"/>
    <property type="evidence" value="ECO:0007669"/>
    <property type="project" value="TreeGrafter"/>
</dbReference>
<name>G3PKE0_GASAC</name>
<keyword evidence="1 3" id="KW-0430">Lectin</keyword>
<dbReference type="AlphaFoldDB" id="G3PKE0"/>
<protein>
    <recommendedName>
        <fullName evidence="3">Galectin</fullName>
    </recommendedName>
</protein>
<feature type="domain" description="Galectin" evidence="4">
    <location>
        <begin position="16"/>
        <end position="148"/>
    </location>
</feature>
<keyword evidence="2" id="KW-0677">Repeat</keyword>
<dbReference type="Bgee" id="ENSGACG00000013667">
    <property type="expression patterns" value="Expressed in head kidney and 13 other cell types or tissues"/>
</dbReference>
<evidence type="ECO:0000313" key="5">
    <source>
        <dbReference type="Ensembl" id="ENSGACP00000018070.1"/>
    </source>
</evidence>
<dbReference type="GO" id="GO:0032689">
    <property type="term" value="P:negative regulation of type II interferon production"/>
    <property type="evidence" value="ECO:0007669"/>
    <property type="project" value="TreeGrafter"/>
</dbReference>
<proteinExistence type="predicted"/>
<evidence type="ECO:0000256" key="3">
    <source>
        <dbReference type="RuleBase" id="RU102079"/>
    </source>
</evidence>
<organism evidence="5">
    <name type="scientific">Gasterosteus aculeatus</name>
    <name type="common">Three-spined stickleback</name>
    <dbReference type="NCBI Taxonomy" id="69293"/>
    <lineage>
        <taxon>Eukaryota</taxon>
        <taxon>Metazoa</taxon>
        <taxon>Chordata</taxon>
        <taxon>Craniata</taxon>
        <taxon>Vertebrata</taxon>
        <taxon>Euteleostomi</taxon>
        <taxon>Actinopterygii</taxon>
        <taxon>Neopterygii</taxon>
        <taxon>Teleostei</taxon>
        <taxon>Neoteleostei</taxon>
        <taxon>Acanthomorphata</taxon>
        <taxon>Eupercaria</taxon>
        <taxon>Perciformes</taxon>
        <taxon>Cottioidei</taxon>
        <taxon>Gasterosteales</taxon>
        <taxon>Gasterosteidae</taxon>
        <taxon>Gasterosteus</taxon>
    </lineage>
</organism>
<feature type="domain" description="Galectin" evidence="4">
    <location>
        <begin position="155"/>
        <end position="281"/>
    </location>
</feature>